<sequence length="197" mass="21934">MSSNKQEGSTHYTDAATGLKIEILVSQGNYTSWYRGVKVTAEGKDIWILIVPPDKVEEHEVVLTKPTRPPKPDAGAAKYQTKGAAKDEEIAAKQEVFRIDANSYQISINKYKLDAEAYKEHGTVKPNALMKAIQALCKMTDAQALTIKYNQLDTMKYADFSHISELINTITTHQKEITVLNGTYGDEQVISKVITLL</sequence>
<organism evidence="1 2">
    <name type="scientific">Oleoguttula mirabilis</name>
    <dbReference type="NCBI Taxonomy" id="1507867"/>
    <lineage>
        <taxon>Eukaryota</taxon>
        <taxon>Fungi</taxon>
        <taxon>Dikarya</taxon>
        <taxon>Ascomycota</taxon>
        <taxon>Pezizomycotina</taxon>
        <taxon>Dothideomycetes</taxon>
        <taxon>Dothideomycetidae</taxon>
        <taxon>Mycosphaerellales</taxon>
        <taxon>Teratosphaeriaceae</taxon>
        <taxon>Oleoguttula</taxon>
    </lineage>
</organism>
<accession>A0AAV9JNH5</accession>
<comment type="caution">
    <text evidence="1">The sequence shown here is derived from an EMBL/GenBank/DDBJ whole genome shotgun (WGS) entry which is preliminary data.</text>
</comment>
<keyword evidence="2" id="KW-1185">Reference proteome</keyword>
<dbReference type="EMBL" id="JAVFHQ010000013">
    <property type="protein sequence ID" value="KAK4546903.1"/>
    <property type="molecule type" value="Genomic_DNA"/>
</dbReference>
<reference evidence="1 2" key="1">
    <citation type="submission" date="2021-11" db="EMBL/GenBank/DDBJ databases">
        <title>Black yeast isolated from Biological Soil Crust.</title>
        <authorList>
            <person name="Kurbessoian T."/>
        </authorList>
    </citation>
    <scope>NUCLEOTIDE SEQUENCE [LARGE SCALE GENOMIC DNA]</scope>
    <source>
        <strain evidence="1 2">CCFEE 5522</strain>
    </source>
</reference>
<protein>
    <submittedName>
        <fullName evidence="1">Uncharacterized protein</fullName>
    </submittedName>
</protein>
<name>A0AAV9JNH5_9PEZI</name>
<evidence type="ECO:0000313" key="2">
    <source>
        <dbReference type="Proteomes" id="UP001324427"/>
    </source>
</evidence>
<proteinExistence type="predicted"/>
<dbReference type="Proteomes" id="UP001324427">
    <property type="component" value="Unassembled WGS sequence"/>
</dbReference>
<evidence type="ECO:0000313" key="1">
    <source>
        <dbReference type="EMBL" id="KAK4546903.1"/>
    </source>
</evidence>
<gene>
    <name evidence="1" type="ORF">LTR36_001635</name>
</gene>
<dbReference type="AlphaFoldDB" id="A0AAV9JNH5"/>